<feature type="domain" description="YubB ferredoxin-like" evidence="1">
    <location>
        <begin position="83"/>
        <end position="139"/>
    </location>
</feature>
<keyword evidence="3" id="KW-1185">Reference proteome</keyword>
<proteinExistence type="predicted"/>
<dbReference type="Proteomes" id="UP000272412">
    <property type="component" value="Unassembled WGS sequence"/>
</dbReference>
<evidence type="ECO:0000313" key="3">
    <source>
        <dbReference type="Proteomes" id="UP000272412"/>
    </source>
</evidence>
<comment type="caution">
    <text evidence="2">The sequence shown here is derived from an EMBL/GenBank/DDBJ whole genome shotgun (WGS) entry which is preliminary data.</text>
</comment>
<sequence length="176" mass="20361">MPQIADTVSDGFYQKLKAELEKTFDWQKLTVGHVNRWLNDVCPDLQSSLGLNPDAARKTAYNIKHHGAPGWYDWRIRHWGTKWNADCCYISRSDGLLEISFETAWSPLDGVYRAICAAYPDLELVGKYIEGGMFFAGYYDNIGPDLYDNPCADDDYRKFTIEHFGYEYEDEDNEDE</sequence>
<reference evidence="2 3" key="1">
    <citation type="submission" date="2018-11" db="EMBL/GenBank/DDBJ databases">
        <title>Neisseria weixii sp. nov. isolated from the rectal contents of plateau pika (Ochotona cruzoniae).</title>
        <authorList>
            <person name="Zhang G."/>
        </authorList>
    </citation>
    <scope>NUCLEOTIDE SEQUENCE [LARGE SCALE GENOMIC DNA]</scope>
    <source>
        <strain evidence="2 3">10009</strain>
    </source>
</reference>
<evidence type="ECO:0000313" key="2">
    <source>
        <dbReference type="EMBL" id="RPD83322.1"/>
    </source>
</evidence>
<dbReference type="EMBL" id="RPFL01000059">
    <property type="protein sequence ID" value="RPD83322.1"/>
    <property type="molecule type" value="Genomic_DNA"/>
</dbReference>
<dbReference type="Pfam" id="PF18406">
    <property type="entry name" value="DUF1281_C"/>
    <property type="match status" value="1"/>
</dbReference>
<dbReference type="RefSeq" id="WP_123804979.1">
    <property type="nucleotide sequence ID" value="NZ_RPFL01000059.1"/>
</dbReference>
<dbReference type="AlphaFoldDB" id="A0A3N4MI21"/>
<dbReference type="OrthoDB" id="7992117at2"/>
<dbReference type="InterPro" id="IPR041329">
    <property type="entry name" value="YubB_C"/>
</dbReference>
<evidence type="ECO:0000259" key="1">
    <source>
        <dbReference type="Pfam" id="PF18406"/>
    </source>
</evidence>
<organism evidence="2 3">
    <name type="scientific">Neisseria weixii</name>
    <dbReference type="NCBI Taxonomy" id="1853276"/>
    <lineage>
        <taxon>Bacteria</taxon>
        <taxon>Pseudomonadati</taxon>
        <taxon>Pseudomonadota</taxon>
        <taxon>Betaproteobacteria</taxon>
        <taxon>Neisseriales</taxon>
        <taxon>Neisseriaceae</taxon>
        <taxon>Neisseria</taxon>
    </lineage>
</organism>
<accession>A0A3N4MI21</accession>
<protein>
    <recommendedName>
        <fullName evidence="1">YubB ferredoxin-like domain-containing protein</fullName>
    </recommendedName>
</protein>
<gene>
    <name evidence="2" type="ORF">EGK74_12740</name>
</gene>
<name>A0A3N4MI21_9NEIS</name>